<evidence type="ECO:0000313" key="2">
    <source>
        <dbReference type="EMBL" id="SCF21804.1"/>
    </source>
</evidence>
<name>A0A1C4YM83_9ACTN</name>
<keyword evidence="3" id="KW-1185">Reference proteome</keyword>
<accession>A0A1C4YM83</accession>
<sequence>MASSSRPSQSRPLPAGVTDPLLWRLAEDVAAAHQPDENGNCRNLLCAGQRGPCGPLVNADRARRLAGGEPAVDRPAGSRGSWPLAGERRGPAPQRPDRRRSRSAA</sequence>
<protein>
    <submittedName>
        <fullName evidence="2">Uncharacterized protein</fullName>
    </submittedName>
</protein>
<gene>
    <name evidence="2" type="ORF">GA0070564_104202</name>
</gene>
<dbReference type="EMBL" id="FMCX01000004">
    <property type="protein sequence ID" value="SCF21804.1"/>
    <property type="molecule type" value="Genomic_DNA"/>
</dbReference>
<dbReference type="OrthoDB" id="3295129at2"/>
<proteinExistence type="predicted"/>
<dbReference type="AlphaFoldDB" id="A0A1C4YM83"/>
<reference evidence="3" key="1">
    <citation type="submission" date="2016-06" db="EMBL/GenBank/DDBJ databases">
        <authorList>
            <person name="Varghese N."/>
            <person name="Submissions Spin"/>
        </authorList>
    </citation>
    <scope>NUCLEOTIDE SEQUENCE [LARGE SCALE GENOMIC DNA]</scope>
    <source>
        <strain evidence="3">DSM 44830</strain>
    </source>
</reference>
<evidence type="ECO:0000256" key="1">
    <source>
        <dbReference type="SAM" id="MobiDB-lite"/>
    </source>
</evidence>
<dbReference type="RefSeq" id="WP_091609350.1">
    <property type="nucleotide sequence ID" value="NZ_FMCX01000004.1"/>
</dbReference>
<dbReference type="STRING" id="262898.GA0070564_104202"/>
<dbReference type="Proteomes" id="UP000199504">
    <property type="component" value="Unassembled WGS sequence"/>
</dbReference>
<organism evidence="2 3">
    <name type="scientific">Micromonospora mirobrigensis</name>
    <dbReference type="NCBI Taxonomy" id="262898"/>
    <lineage>
        <taxon>Bacteria</taxon>
        <taxon>Bacillati</taxon>
        <taxon>Actinomycetota</taxon>
        <taxon>Actinomycetes</taxon>
        <taxon>Micromonosporales</taxon>
        <taxon>Micromonosporaceae</taxon>
        <taxon>Micromonospora</taxon>
    </lineage>
</organism>
<evidence type="ECO:0000313" key="3">
    <source>
        <dbReference type="Proteomes" id="UP000199504"/>
    </source>
</evidence>
<feature type="region of interest" description="Disordered" evidence="1">
    <location>
        <begin position="66"/>
        <end position="105"/>
    </location>
</feature>